<dbReference type="Proteomes" id="UP001595377">
    <property type="component" value="Unassembled WGS sequence"/>
</dbReference>
<dbReference type="PANTHER" id="PTHR13812:SF19">
    <property type="entry name" value="KETIMINE REDUCTASE MU-CRYSTALLIN"/>
    <property type="match status" value="1"/>
</dbReference>
<dbReference type="SUPFAM" id="SSF51735">
    <property type="entry name" value="NAD(P)-binding Rossmann-fold domains"/>
    <property type="match status" value="1"/>
</dbReference>
<organism evidence="3 4">
    <name type="scientific">Shinella pollutisoli</name>
    <dbReference type="NCBI Taxonomy" id="2250594"/>
    <lineage>
        <taxon>Bacteria</taxon>
        <taxon>Pseudomonadati</taxon>
        <taxon>Pseudomonadota</taxon>
        <taxon>Alphaproteobacteria</taxon>
        <taxon>Hyphomicrobiales</taxon>
        <taxon>Rhizobiaceae</taxon>
        <taxon>Shinella</taxon>
    </lineage>
</organism>
<comment type="caution">
    <text evidence="3">The sequence shown here is derived from an EMBL/GenBank/DDBJ whole genome shotgun (WGS) entry which is preliminary data.</text>
</comment>
<dbReference type="Gene3D" id="3.40.50.720">
    <property type="entry name" value="NAD(P)-binding Rossmann-like Domain"/>
    <property type="match status" value="1"/>
</dbReference>
<gene>
    <name evidence="3" type="ORF">ACFOHH_20770</name>
</gene>
<keyword evidence="2" id="KW-0520">NAD</keyword>
<dbReference type="Gene3D" id="3.30.1780.10">
    <property type="entry name" value="ornithine cyclodeaminase, domain 1"/>
    <property type="match status" value="1"/>
</dbReference>
<sequence length="325" mass="35727">MTFSYDVLFLNRKTVEEIALPMERIVEVIEDALIEKAHGRVQMPAKHWMERDANRWFGGMSSIVPKIGYAAMKWQSGSDENYARGLPYLTGMLFLNSLKDGTVDAIMDSTWITQQRTAAASAVAVKHLARAGETSYSILGSGVQGFSHFEALRLVMPALSTVHVYDINPKAAERFAAFVRSEGFEAKVETSARAAVEASRVLITSGPITPDQGREIEPDWLHPGHTAIAIDYDCYFKPETLSSADILATDDIGQIEHIREYGYFVGSRTPDIEIGSIAAGLAPGRQSADDRVIVANMGVSVEDVATAKEIYEIARQRNIGLRLEA</sequence>
<evidence type="ECO:0000256" key="1">
    <source>
        <dbReference type="ARBA" id="ARBA00008903"/>
    </source>
</evidence>
<dbReference type="RefSeq" id="WP_257318089.1">
    <property type="nucleotide sequence ID" value="NZ_JANFDG010000039.1"/>
</dbReference>
<name>A0ABV7DLL2_9HYPH</name>
<reference evidence="4" key="1">
    <citation type="journal article" date="2019" name="Int. J. Syst. Evol. Microbiol.">
        <title>The Global Catalogue of Microorganisms (GCM) 10K type strain sequencing project: providing services to taxonomists for standard genome sequencing and annotation.</title>
        <authorList>
            <consortium name="The Broad Institute Genomics Platform"/>
            <consortium name="The Broad Institute Genome Sequencing Center for Infectious Disease"/>
            <person name="Wu L."/>
            <person name="Ma J."/>
        </authorList>
    </citation>
    <scope>NUCLEOTIDE SEQUENCE [LARGE SCALE GENOMIC DNA]</scope>
    <source>
        <strain evidence="4">KCTC 52677</strain>
    </source>
</reference>
<evidence type="ECO:0000313" key="3">
    <source>
        <dbReference type="EMBL" id="MFC3075557.1"/>
    </source>
</evidence>
<proteinExistence type="inferred from homology"/>
<dbReference type="EMBL" id="JBHRSP010000036">
    <property type="protein sequence ID" value="MFC3075557.1"/>
    <property type="molecule type" value="Genomic_DNA"/>
</dbReference>
<dbReference type="PANTHER" id="PTHR13812">
    <property type="entry name" value="KETIMINE REDUCTASE MU-CRYSTALLIN"/>
    <property type="match status" value="1"/>
</dbReference>
<dbReference type="InterPro" id="IPR003462">
    <property type="entry name" value="ODC_Mu_crystall"/>
</dbReference>
<evidence type="ECO:0000313" key="4">
    <source>
        <dbReference type="Proteomes" id="UP001595377"/>
    </source>
</evidence>
<dbReference type="InterPro" id="IPR023401">
    <property type="entry name" value="ODC_N"/>
</dbReference>
<comment type="similarity">
    <text evidence="1">Belongs to the ornithine cyclodeaminase/mu-crystallin family.</text>
</comment>
<keyword evidence="4" id="KW-1185">Reference proteome</keyword>
<dbReference type="InterPro" id="IPR036291">
    <property type="entry name" value="NAD(P)-bd_dom_sf"/>
</dbReference>
<dbReference type="Pfam" id="PF02423">
    <property type="entry name" value="OCD_Mu_crystall"/>
    <property type="match status" value="1"/>
</dbReference>
<dbReference type="PIRSF" id="PIRSF001439">
    <property type="entry name" value="CryM"/>
    <property type="match status" value="1"/>
</dbReference>
<protein>
    <submittedName>
        <fullName evidence="3">Ornithine cyclodeaminase family protein</fullName>
    </submittedName>
</protein>
<evidence type="ECO:0000256" key="2">
    <source>
        <dbReference type="ARBA" id="ARBA00023027"/>
    </source>
</evidence>
<accession>A0ABV7DLL2</accession>